<dbReference type="AlphaFoldDB" id="A0A8J6N1E8"/>
<dbReference type="Pfam" id="PF14334">
    <property type="entry name" value="DUF4390"/>
    <property type="match status" value="1"/>
</dbReference>
<sequence length="174" mass="20797">MGLFSSRPAFASDARLTDIVITNTQDYLLAYFSVTDCFTENMKRAIDNGVSTSFTFFVKLYEVRNWWWDKSLANLKVSHEIKYDNLKKVYIVRLSSKDNKVVYVKDFDKAKKLMSEIVGLKVTELRNLQRGNHYQISMMAELDKIRLPFYFHYVFFFLSLWDFETDWYAVDFRY</sequence>
<comment type="caution">
    <text evidence="1">The sequence shown here is derived from an EMBL/GenBank/DDBJ whole genome shotgun (WGS) entry which is preliminary data.</text>
</comment>
<dbReference type="EMBL" id="JACNJD010000288">
    <property type="protein sequence ID" value="MBC8178558.1"/>
    <property type="molecule type" value="Genomic_DNA"/>
</dbReference>
<evidence type="ECO:0000313" key="2">
    <source>
        <dbReference type="Proteomes" id="UP000650524"/>
    </source>
</evidence>
<evidence type="ECO:0000313" key="1">
    <source>
        <dbReference type="EMBL" id="MBC8178558.1"/>
    </source>
</evidence>
<protein>
    <submittedName>
        <fullName evidence="1">DUF4390 domain-containing protein</fullName>
    </submittedName>
</protein>
<name>A0A8J6N1E8_9DELT</name>
<accession>A0A8J6N1E8</accession>
<dbReference type="Proteomes" id="UP000650524">
    <property type="component" value="Unassembled WGS sequence"/>
</dbReference>
<gene>
    <name evidence="1" type="ORF">H8E19_14225</name>
</gene>
<dbReference type="InterPro" id="IPR025500">
    <property type="entry name" value="DUF4390"/>
</dbReference>
<reference evidence="1 2" key="1">
    <citation type="submission" date="2020-08" db="EMBL/GenBank/DDBJ databases">
        <title>Bridging the membrane lipid divide: bacteria of the FCB group superphylum have the potential to synthesize archaeal ether lipids.</title>
        <authorList>
            <person name="Villanueva L."/>
            <person name="Von Meijenfeldt F.A.B."/>
            <person name="Westbye A.B."/>
            <person name="Yadav S."/>
            <person name="Hopmans E.C."/>
            <person name="Dutilh B.E."/>
            <person name="Sinninghe Damste J.S."/>
        </authorList>
    </citation>
    <scope>NUCLEOTIDE SEQUENCE [LARGE SCALE GENOMIC DNA]</scope>
    <source>
        <strain evidence="1">NIOZ-UU27</strain>
    </source>
</reference>
<organism evidence="1 2">
    <name type="scientific">Candidatus Desulfacyla euxinica</name>
    <dbReference type="NCBI Taxonomy" id="2841693"/>
    <lineage>
        <taxon>Bacteria</taxon>
        <taxon>Deltaproteobacteria</taxon>
        <taxon>Candidatus Desulfacyla</taxon>
    </lineage>
</organism>
<proteinExistence type="predicted"/>